<dbReference type="RefSeq" id="WP_034498625.1">
    <property type="nucleotide sequence ID" value="NZ_JMPI01000061.1"/>
</dbReference>
<dbReference type="PANTHER" id="PTHR37419">
    <property type="entry name" value="SERINE/THREONINE-PROTEIN KINASE TOXIN HIPA"/>
    <property type="match status" value="1"/>
</dbReference>
<accession>A0A085G2D9</accession>
<dbReference type="STRING" id="1006004.GBAG_3541"/>
<reference evidence="5 6" key="1">
    <citation type="submission" date="2014-05" db="EMBL/GenBank/DDBJ databases">
        <title>ATOL: Assembling a taxonomically balanced genome-scale reconstruction of the evolutionary history of the Enterobacteriaceae.</title>
        <authorList>
            <person name="Plunkett G.III."/>
            <person name="Neeno-Eckwall E.C."/>
            <person name="Glasner J.D."/>
            <person name="Perna N.T."/>
        </authorList>
    </citation>
    <scope>NUCLEOTIDE SEQUENCE [LARGE SCALE GENOMIC DNA]</scope>
    <source>
        <strain evidence="5 6">ATCC 33320</strain>
    </source>
</reference>
<dbReference type="Pfam" id="PF07804">
    <property type="entry name" value="HipA_C"/>
    <property type="match status" value="1"/>
</dbReference>
<dbReference type="eggNOG" id="COG3550">
    <property type="taxonomic scope" value="Bacteria"/>
</dbReference>
<evidence type="ECO:0000313" key="5">
    <source>
        <dbReference type="EMBL" id="KFC77884.1"/>
    </source>
</evidence>
<gene>
    <name evidence="5" type="ORF">GBAG_3541</name>
</gene>
<evidence type="ECO:0000256" key="3">
    <source>
        <dbReference type="ARBA" id="ARBA00022777"/>
    </source>
</evidence>
<dbReference type="NCBIfam" id="NF007297">
    <property type="entry name" value="PRK09775.1"/>
    <property type="match status" value="1"/>
</dbReference>
<organism evidence="5 6">
    <name type="scientific">Buttiauxella agrestis ATCC 33320</name>
    <dbReference type="NCBI Taxonomy" id="1006004"/>
    <lineage>
        <taxon>Bacteria</taxon>
        <taxon>Pseudomonadati</taxon>
        <taxon>Pseudomonadota</taxon>
        <taxon>Gammaproteobacteria</taxon>
        <taxon>Enterobacterales</taxon>
        <taxon>Enterobacteriaceae</taxon>
        <taxon>Buttiauxella</taxon>
    </lineage>
</organism>
<feature type="domain" description="HipA-like C-terminal" evidence="4">
    <location>
        <begin position="200"/>
        <end position="373"/>
    </location>
</feature>
<keyword evidence="6" id="KW-1185">Reference proteome</keyword>
<name>A0A085G2D9_9ENTR</name>
<dbReference type="InterPro" id="IPR052028">
    <property type="entry name" value="HipA_Ser/Thr_kinase"/>
</dbReference>
<dbReference type="GO" id="GO:0005829">
    <property type="term" value="C:cytosol"/>
    <property type="evidence" value="ECO:0007669"/>
    <property type="project" value="TreeGrafter"/>
</dbReference>
<proteinExistence type="inferred from homology"/>
<comment type="similarity">
    <text evidence="1">Belongs to the HipA Ser/Thr kinase family.</text>
</comment>
<keyword evidence="3" id="KW-0418">Kinase</keyword>
<dbReference type="Proteomes" id="UP000028653">
    <property type="component" value="Unassembled WGS sequence"/>
</dbReference>
<evidence type="ECO:0000313" key="6">
    <source>
        <dbReference type="Proteomes" id="UP000028653"/>
    </source>
</evidence>
<dbReference type="AlphaFoldDB" id="A0A085G2D9"/>
<keyword evidence="2" id="KW-0808">Transferase</keyword>
<evidence type="ECO:0000256" key="1">
    <source>
        <dbReference type="ARBA" id="ARBA00010164"/>
    </source>
</evidence>
<dbReference type="GO" id="GO:0004674">
    <property type="term" value="F:protein serine/threonine kinase activity"/>
    <property type="evidence" value="ECO:0007669"/>
    <property type="project" value="TreeGrafter"/>
</dbReference>
<sequence>MSTLTDLLLHGPQTANSLRQRLGVSQATFSRLVNAQSNVIKVGAARATRYALRRPVRQIQQFPLWQIDDVGQAWRFGELYPIWPQGSCLVILNNGTAQWFDGIPWYLTDLRPQGFLGRTWGRKLAQQAGLPEDIRLWQEEDVLLALSQQVSENLGGWLVGEESYRRWFDTPLPPVIADADKLSVYSELASSALAGDIVGSSAGGEQPKFTCYAQTTTGPAHVIVKFTPPLQNENSQRWSDLLYAEALALNILAQAGIPASTAKVLTNTQRQTFLEVIRFDCMGAQGRKGIVSLEAVQSEFASGAQPWPITMEKLLAQKSVEPASLRLTQRIWAFGRLIANSDMHAGNLSFYLSDMPLRLAPVYDMLPMAFAPNSAGNMRREPVKPQIDPVIPREVWLEMLPYARQFWLEASQNQGISESFRELSCAMASELDAVEANVKRLA</sequence>
<dbReference type="InterPro" id="IPR012893">
    <property type="entry name" value="HipA-like_C"/>
</dbReference>
<comment type="caution">
    <text evidence="5">The sequence shown here is derived from an EMBL/GenBank/DDBJ whole genome shotgun (WGS) entry which is preliminary data.</text>
</comment>
<protein>
    <recommendedName>
        <fullName evidence="4">HipA-like C-terminal domain-containing protein</fullName>
    </recommendedName>
</protein>
<evidence type="ECO:0000256" key="2">
    <source>
        <dbReference type="ARBA" id="ARBA00022679"/>
    </source>
</evidence>
<evidence type="ECO:0000259" key="4">
    <source>
        <dbReference type="Pfam" id="PF07804"/>
    </source>
</evidence>
<dbReference type="PANTHER" id="PTHR37419:SF8">
    <property type="entry name" value="TOXIN YJJJ"/>
    <property type="match status" value="1"/>
</dbReference>
<dbReference type="OrthoDB" id="8555656at2"/>
<dbReference type="EMBL" id="JMPI01000061">
    <property type="protein sequence ID" value="KFC77884.1"/>
    <property type="molecule type" value="Genomic_DNA"/>
</dbReference>